<sequence length="569" mass="62796">MRSRPLSQLARWGRASLVLTALAAAPAAGQGHEHGHEDGHDHTARGTADEVPLYDDLGSHHHPITTDEPAAQRYFDQGFRLTYAFNHAEAIRSYREAARLDPDCAMCWWGVAWAAGPNINAALDSAGAARAYAAIQKARERLDGVSEKERAYIEAMALRYGPDPLAERARRDSAYARAMARLAERYPDDPDAQVLAGEALMLLSPWDYWTEDGEPKPGAERLLDFLRPVTEKQPEHAGACHFYIHAVEKAHPERAVPCAERIADLMPGAGHVVHMPGHIYIRVGRYADAVEANRHAIHADEGYFQEGSPGKTAYTLAYHPHNFHFLSYAASMAGQSELALESARELAARTDSTMMRRPGFGALQHYLVTPLRVMVRFGLWDEILAEPAPPRDLAYPMATWHYARGMALARSGRLDAAAAELEALRAALADPALKKITVWDLNSTAALMQVAERVLAGELAAARGDYREAIAALEQGIRLETELTYDEPPPWHLPVRHVLGAVLLEAGRPAEAEAVYRKALQRFPENGWALHGLRQSLNAQGQMEKAATVEARLREAWRAADVELVGSRF</sequence>
<dbReference type="PANTHER" id="PTHR45588:SF1">
    <property type="entry name" value="WW DOMAIN-CONTAINING PROTEIN"/>
    <property type="match status" value="1"/>
</dbReference>
<dbReference type="AlphaFoldDB" id="A0AAE4Z876"/>
<evidence type="ECO:0000256" key="2">
    <source>
        <dbReference type="SAM" id="MobiDB-lite"/>
    </source>
</evidence>
<dbReference type="PROSITE" id="PS50005">
    <property type="entry name" value="TPR"/>
    <property type="match status" value="1"/>
</dbReference>
<keyword evidence="1" id="KW-0802">TPR repeat</keyword>
<keyword evidence="3" id="KW-0732">Signal</keyword>
<dbReference type="PANTHER" id="PTHR45588">
    <property type="entry name" value="TPR DOMAIN-CONTAINING PROTEIN"/>
    <property type="match status" value="1"/>
</dbReference>
<dbReference type="Pfam" id="PF14559">
    <property type="entry name" value="TPR_19"/>
    <property type="match status" value="1"/>
</dbReference>
<organism evidence="4 5">
    <name type="scientific">Candidatus Kutchimonas denitrificans</name>
    <dbReference type="NCBI Taxonomy" id="3056748"/>
    <lineage>
        <taxon>Bacteria</taxon>
        <taxon>Pseudomonadati</taxon>
        <taxon>Gemmatimonadota</taxon>
        <taxon>Gemmatimonadia</taxon>
        <taxon>Candidatus Palauibacterales</taxon>
        <taxon>Candidatus Palauibacteraceae</taxon>
        <taxon>Candidatus Kutchimonas</taxon>
    </lineage>
</organism>
<dbReference type="SMART" id="SM00028">
    <property type="entry name" value="TPR"/>
    <property type="match status" value="3"/>
</dbReference>
<dbReference type="InterPro" id="IPR011990">
    <property type="entry name" value="TPR-like_helical_dom_sf"/>
</dbReference>
<name>A0AAE4Z876_9BACT</name>
<evidence type="ECO:0000256" key="1">
    <source>
        <dbReference type="PROSITE-ProRule" id="PRU00339"/>
    </source>
</evidence>
<feature type="repeat" description="TPR" evidence="1">
    <location>
        <begin position="71"/>
        <end position="104"/>
    </location>
</feature>
<reference evidence="4 5" key="1">
    <citation type="submission" date="2020-01" db="EMBL/GenBank/DDBJ databases">
        <title>Genomes assembled from Gulf of Kutch pelagic sediment metagenomes.</title>
        <authorList>
            <person name="Chandrashekar M."/>
            <person name="Mahajan M.S."/>
            <person name="Dave K.J."/>
            <person name="Vatsa P."/>
            <person name="Nathani N.M."/>
        </authorList>
    </citation>
    <scope>NUCLEOTIDE SEQUENCE [LARGE SCALE GENOMIC DNA]</scope>
    <source>
        <strain evidence="4">KS3-K002</strain>
    </source>
</reference>
<protein>
    <submittedName>
        <fullName evidence="4">Tetratricopeptide repeat protein</fullName>
    </submittedName>
</protein>
<proteinExistence type="predicted"/>
<feature type="region of interest" description="Disordered" evidence="2">
    <location>
        <begin position="28"/>
        <end position="47"/>
    </location>
</feature>
<dbReference type="InterPro" id="IPR019734">
    <property type="entry name" value="TPR_rpt"/>
</dbReference>
<gene>
    <name evidence="4" type="ORF">GWO12_11005</name>
</gene>
<evidence type="ECO:0000313" key="5">
    <source>
        <dbReference type="Proteomes" id="UP000702544"/>
    </source>
</evidence>
<feature type="compositionally biased region" description="Basic and acidic residues" evidence="2">
    <location>
        <begin position="31"/>
        <end position="47"/>
    </location>
</feature>
<dbReference type="SUPFAM" id="SSF48452">
    <property type="entry name" value="TPR-like"/>
    <property type="match status" value="2"/>
</dbReference>
<evidence type="ECO:0000256" key="3">
    <source>
        <dbReference type="SAM" id="SignalP"/>
    </source>
</evidence>
<evidence type="ECO:0000313" key="4">
    <source>
        <dbReference type="EMBL" id="NIR75620.1"/>
    </source>
</evidence>
<dbReference type="Proteomes" id="UP000702544">
    <property type="component" value="Unassembled WGS sequence"/>
</dbReference>
<feature type="chain" id="PRO_5042043753" evidence="3">
    <location>
        <begin position="24"/>
        <end position="569"/>
    </location>
</feature>
<dbReference type="EMBL" id="JAACAK010000085">
    <property type="protein sequence ID" value="NIR75620.1"/>
    <property type="molecule type" value="Genomic_DNA"/>
</dbReference>
<feature type="signal peptide" evidence="3">
    <location>
        <begin position="1"/>
        <end position="23"/>
    </location>
</feature>
<accession>A0AAE4Z876</accession>
<comment type="caution">
    <text evidence="4">The sequence shown here is derived from an EMBL/GenBank/DDBJ whole genome shotgun (WGS) entry which is preliminary data.</text>
</comment>
<dbReference type="Gene3D" id="1.25.40.10">
    <property type="entry name" value="Tetratricopeptide repeat domain"/>
    <property type="match status" value="2"/>
</dbReference>